<gene>
    <name evidence="2" type="ORF">TRFO_26683</name>
</gene>
<evidence type="ECO:0008006" key="4">
    <source>
        <dbReference type="Google" id="ProtNLM"/>
    </source>
</evidence>
<evidence type="ECO:0000313" key="2">
    <source>
        <dbReference type="EMBL" id="OHT05542.1"/>
    </source>
</evidence>
<name>A0A1J4K743_9EUKA</name>
<evidence type="ECO:0000313" key="3">
    <source>
        <dbReference type="Proteomes" id="UP000179807"/>
    </source>
</evidence>
<protein>
    <recommendedName>
        <fullName evidence="4">Beige/BEACH domain containing protein</fullName>
    </recommendedName>
</protein>
<feature type="region of interest" description="Disordered" evidence="1">
    <location>
        <begin position="1534"/>
        <end position="1564"/>
    </location>
</feature>
<proteinExistence type="predicted"/>
<feature type="compositionally biased region" description="Polar residues" evidence="1">
    <location>
        <begin position="1534"/>
        <end position="1547"/>
    </location>
</feature>
<reference evidence="2" key="1">
    <citation type="submission" date="2016-10" db="EMBL/GenBank/DDBJ databases">
        <authorList>
            <person name="Benchimol M."/>
            <person name="Almeida L.G."/>
            <person name="Vasconcelos A.T."/>
            <person name="Perreira-Neves A."/>
            <person name="Rosa I.A."/>
            <person name="Tasca T."/>
            <person name="Bogo M.R."/>
            <person name="de Souza W."/>
        </authorList>
    </citation>
    <scope>NUCLEOTIDE SEQUENCE [LARGE SCALE GENOMIC DNA]</scope>
    <source>
        <strain evidence="2">K</strain>
    </source>
</reference>
<evidence type="ECO:0000256" key="1">
    <source>
        <dbReference type="SAM" id="MobiDB-lite"/>
    </source>
</evidence>
<dbReference type="EMBL" id="MLAK01000754">
    <property type="protein sequence ID" value="OHT05542.1"/>
    <property type="molecule type" value="Genomic_DNA"/>
</dbReference>
<sequence>MDDPIFSLLSFLVQSDEKSDEDEMDRISEKFGFKWPQIPNSTQIKNAMNIFQADSSYLSSLMSMDFNVNFDGELLQKISDMIDINDLKYTHCKLIILLYISWNLNPTIDYFETVLRSLFILEDSNYPPNLFPKSASTPSLSSTGSSVSSIPTSNTISSLSSLSSSFSKTNSISMVFAIESCFQFYFSTNRFDLFSRVFTYFHTYFIRHPESAYKIQHLVPEFLHMIIRNTKSENQNSDSKKSTKDDSKGDSKNEIITSEMIEYVRFLNQIYENCGFEIYRETATSLINLLVPYLPRFDHVILKFFSNYSSLITDNMHSSISYLLLKPLSELIESKPPFVYPTDENGQKIENIYQSVNELPPPAKFPVAFSHAKMETGYKFVAANTFQNGVDVRKVMHFSDKPDISTLIRKDVNYVLDHIIKSLQNREPSQIALISSFAQNMQNESPYFFDYTAVMIKVFQGIRNPTLLTLFWNTIFDTIIFDERINVYNLNQNFLLFDQLRSLIFNCLTFDKFSFLADVLQSFTTKLTLIDETIQRILCILNSVSSESLTNPKLIQIISSLMIYFQSLNIQCDESLIPIIENTRASIFLFLIRIFENNSYDIRLWLSNILFLSTFFSFLFEKPVRPIILIFIKNYIINTKTHFFYGTIEKIEEIVSLMVSQVPNEDATDLACDLLEIICEFQLHRRRQKLNFFLNLSDAICSSLPFLTNSPCCSRYLASSISFLSTINKPLNQAQLDLLSVSILRVEGESPNSEFFPKLTQLLAGEKLSSTNPTFLIRQPGVLNLLLMCYIHSSQFEQVFTFIKQLLEYSFYNANSSTVAGFDCLLLDQINLLKNDIQNEAIINCFLDILEHICTTTSSKNTPLRFLNLLSPIRKKWLSPFELQLTQKLTHIIRKSSTQPDAWLPLGVIHNVSSYVSVSGLTESNIPKSFLIVSWIYLDQPSSQDHVHIFEIIDSHQCGFIGFISSGNFLISNFNTEYESTAKIDIPIPPGVWSPISVFVQLSATPGGKSRITAYIGAQSARRIEFSWDMYHDNISVVAGTSIPPEMHEETPAAFLSSLTLYDVNKVTNITMFIEKGPRHVPLKSLNPFLYLSMISKNGHLSFKTESKFNINAEYKGELIECAENFCNVLRKNDIARLFLPLFTLMDYQTTNKEFVKEFPELLFDLLSAALQVDEEQQYKFDKQHGMEILSYLLNSSNAYEPSYNTYMRIYSNLPSFIKPLQESVISLFLLDFKNMINSPMKFQLRLAKHWSRVLTAGYPKLIKSITPLLVLIFEQFISDDPLVTRIRQYLNEMVKKIASTNIDQTDLRCLISLPLSAPIEYQSIITYEILGILTELIENTNGAIYKLDEDSLRYLTLTNLYLQTAETDVMISLLRLIVLMHRTKLLKDVMTLDAHIEMIMREVRSFYAQSSVINGIAQLINQGMEELMPLCFFLVTNSGDSAADELFKILKPTVQNPVSLRAKFWAIVVAIKASRDVQHNLLRYLMLCTGKDDTETAFIIEIVSLVLEDNTGSLLREHLNLIALNILDQAQAQTHGNNTPNDNSKGSNHEESNDENSTSTDSENELKSAHIDIFYQLASHFLLFRRQSQSAMLTKEFELSIFHHENKVALKKSQSNVNAKSLAKPKAPTTKITNSHLKPVFGDMKSLSMMLKPNSKLANEPVSRSGSFHKLMLMIDDKSDSSSDNSEKIMFPTRQFYIQIFKYASQTHSRALGLKFDKNGNWIDRDIALKSLMISEINLPPYFIPYDLMISAFLFKKNRIQVEKHLQKLNLTPRQLKANINSIHLLSKYTKKQLNNMISWIDQDYNDSAVFQAYEEMENRRSIAKEKYGQKLAMDFSEANRKIDYQIQDAFSIRKNGNSSAYFIESKVIEFHSKELMYSEEYENYWKVLFESK</sequence>
<keyword evidence="3" id="KW-1185">Reference proteome</keyword>
<dbReference type="GeneID" id="94839803"/>
<organism evidence="2 3">
    <name type="scientific">Tritrichomonas foetus</name>
    <dbReference type="NCBI Taxonomy" id="1144522"/>
    <lineage>
        <taxon>Eukaryota</taxon>
        <taxon>Metamonada</taxon>
        <taxon>Parabasalia</taxon>
        <taxon>Tritrichomonadida</taxon>
        <taxon>Tritrichomonadidae</taxon>
        <taxon>Tritrichomonas</taxon>
    </lineage>
</organism>
<accession>A0A1J4K743</accession>
<comment type="caution">
    <text evidence="2">The sequence shown here is derived from an EMBL/GenBank/DDBJ whole genome shotgun (WGS) entry which is preliminary data.</text>
</comment>
<dbReference type="RefSeq" id="XP_068358678.1">
    <property type="nucleotide sequence ID" value="XM_068505099.1"/>
</dbReference>
<dbReference type="VEuPathDB" id="TrichDB:TRFO_26683"/>
<dbReference type="Proteomes" id="UP000179807">
    <property type="component" value="Unassembled WGS sequence"/>
</dbReference>